<feature type="region of interest" description="Disordered" evidence="1">
    <location>
        <begin position="64"/>
        <end position="134"/>
    </location>
</feature>
<feature type="compositionally biased region" description="Polar residues" evidence="1">
    <location>
        <begin position="122"/>
        <end position="134"/>
    </location>
</feature>
<dbReference type="GO" id="GO:0005634">
    <property type="term" value="C:nucleus"/>
    <property type="evidence" value="ECO:0007669"/>
    <property type="project" value="TreeGrafter"/>
</dbReference>
<feature type="region of interest" description="Disordered" evidence="1">
    <location>
        <begin position="286"/>
        <end position="307"/>
    </location>
</feature>
<accession>A0A914EFM6</accession>
<dbReference type="GO" id="GO:0006357">
    <property type="term" value="P:regulation of transcription by RNA polymerase II"/>
    <property type="evidence" value="ECO:0007669"/>
    <property type="project" value="TreeGrafter"/>
</dbReference>
<evidence type="ECO:0000313" key="3">
    <source>
        <dbReference type="Proteomes" id="UP000887540"/>
    </source>
</evidence>
<dbReference type="InterPro" id="IPR052717">
    <property type="entry name" value="Vacuolar_transposase_reg"/>
</dbReference>
<name>A0A914EFM6_9BILA</name>
<feature type="domain" description="HAT C-terminal dimerisation" evidence="2">
    <location>
        <begin position="979"/>
        <end position="1037"/>
    </location>
</feature>
<feature type="region of interest" description="Disordered" evidence="1">
    <location>
        <begin position="411"/>
        <end position="452"/>
    </location>
</feature>
<organism evidence="3 4">
    <name type="scientific">Acrobeloides nanus</name>
    <dbReference type="NCBI Taxonomy" id="290746"/>
    <lineage>
        <taxon>Eukaryota</taxon>
        <taxon>Metazoa</taxon>
        <taxon>Ecdysozoa</taxon>
        <taxon>Nematoda</taxon>
        <taxon>Chromadorea</taxon>
        <taxon>Rhabditida</taxon>
        <taxon>Tylenchina</taxon>
        <taxon>Cephalobomorpha</taxon>
        <taxon>Cephaloboidea</taxon>
        <taxon>Cephalobidae</taxon>
        <taxon>Acrobeloides</taxon>
    </lineage>
</organism>
<feature type="compositionally biased region" description="Polar residues" evidence="1">
    <location>
        <begin position="288"/>
        <end position="306"/>
    </location>
</feature>
<dbReference type="InterPro" id="IPR012337">
    <property type="entry name" value="RNaseH-like_sf"/>
</dbReference>
<feature type="region of interest" description="Disordered" evidence="1">
    <location>
        <begin position="856"/>
        <end position="887"/>
    </location>
</feature>
<protein>
    <submittedName>
        <fullName evidence="4">BED-type domain-containing protein</fullName>
    </submittedName>
</protein>
<dbReference type="WBParaSite" id="ACRNAN_scaffold751.g16860.t1">
    <property type="protein sequence ID" value="ACRNAN_scaffold751.g16860.t1"/>
    <property type="gene ID" value="ACRNAN_scaffold751.g16860"/>
</dbReference>
<sequence>MYVAVEDLLWLDMLAVNLRSYKTASLSHSSVGNGLLAISAQASNKNSILSPNSVTCSLSVKSPIALDPTKSPRSPRGSVLTDYTPTPTPTDILSRFERGRALRKSAAIEDEDQPVFNEGSYGLTNPDGNPNQQQQHAAALAAAAAANLRAAVASSIATTAGTALGPHTGGLPLQQTLSPETAAVAAAALASMQSRGFKQEPLSKEELLSLVSNNAPDLLAVNPWMNLGAPVNALASLSALIQNSESGTSIGTGLCNNPTNLSEELRISTDDRKMFDSSKFMDMRNHSTESNASTSSAPALGSNNESIPRKSVIQEDIRLNKGRFSLVRKRGRSEVWNLFGQVVDNLTSQRLPFVACYACKVLYTDTGGGTGNMTRHRCPIGSSYRSFTGSSVDTVDMINTQSSFESVNMTMPFSPENENQESQQGTVIPSTTAAQSREAFRESGSQHPSLSSCGLASASTHFSTSTESAPLSALLPSSSTSTALAITPHSGGASSLTGVQPTGGSAFTPTSSIGYAFTPSDKELFAQALVKFIAEDLHSCKIVETEAFARLIESALFIGRRCMLTSVPTATDTLKNLIPSSRQLKEIFDTHLHYAKNATAMDLSTLKDLGISLIAQQIDYNGEEFFSIWSSYISDDWRAHRRCLSVEQKSENFEDFVMRSLATYGLTDANKIRLTMDNDFEEVNLANFPENINVVDNVNHAIDKILKEVFIECTQIDTVQQILRLFLKITHELIKMGALEHLSRPKVLPSKLMSATPGTIDELNFSNDIYCLLKFVRENHNKIINVLQAQNVEENKELASGLGHVDWTLVSDMELFLEPFYETTQIFNNSKQPHFHRIFPEWYALIHECKASDEDEEDEVYNHAQPSELTQTPQTSEKHHPSSWLKSLRRSAEQKLKDWASEHIRIEHQVATVLNPRLKHLPVICTDVQRFQVYGQIREITGLSKEKMEKSSEQSDGEPTKKRRRFLSQLEDTAIEDDELECYLRTPFAPQQTKDILEFWSTVGESQFPRLAKLARFILSMAGAAAPIELSNPSSSRLTVENLNGLLMLRSVYGL</sequence>
<evidence type="ECO:0000256" key="1">
    <source>
        <dbReference type="SAM" id="MobiDB-lite"/>
    </source>
</evidence>
<feature type="compositionally biased region" description="Polar residues" evidence="1">
    <location>
        <begin position="411"/>
        <end position="435"/>
    </location>
</feature>
<reference evidence="4" key="1">
    <citation type="submission" date="2022-11" db="UniProtKB">
        <authorList>
            <consortium name="WormBaseParasite"/>
        </authorList>
    </citation>
    <scope>IDENTIFICATION</scope>
</reference>
<proteinExistence type="predicted"/>
<keyword evidence="3" id="KW-1185">Reference proteome</keyword>
<dbReference type="SUPFAM" id="SSF53098">
    <property type="entry name" value="Ribonuclease H-like"/>
    <property type="match status" value="1"/>
</dbReference>
<feature type="compositionally biased region" description="Polar residues" evidence="1">
    <location>
        <begin position="864"/>
        <end position="875"/>
    </location>
</feature>
<evidence type="ECO:0000313" key="4">
    <source>
        <dbReference type="WBParaSite" id="ACRNAN_scaffold751.g16860.t1"/>
    </source>
</evidence>
<dbReference type="Proteomes" id="UP000887540">
    <property type="component" value="Unplaced"/>
</dbReference>
<evidence type="ECO:0000259" key="2">
    <source>
        <dbReference type="Pfam" id="PF05699"/>
    </source>
</evidence>
<dbReference type="GO" id="GO:0046983">
    <property type="term" value="F:protein dimerization activity"/>
    <property type="evidence" value="ECO:0007669"/>
    <property type="project" value="InterPro"/>
</dbReference>
<dbReference type="PANTHER" id="PTHR46169">
    <property type="entry name" value="DNA REPLICATION-RELATED ELEMENT FACTOR, ISOFORM A"/>
    <property type="match status" value="1"/>
</dbReference>
<dbReference type="PANTHER" id="PTHR46169:SF29">
    <property type="entry name" value="DNA REPLICATION-RELATED ELEMENT FACTOR, ISOFORM A"/>
    <property type="match status" value="1"/>
</dbReference>
<dbReference type="Pfam" id="PF05699">
    <property type="entry name" value="Dimer_Tnp_hAT"/>
    <property type="match status" value="1"/>
</dbReference>
<feature type="compositionally biased region" description="Polar residues" evidence="1">
    <location>
        <begin position="443"/>
        <end position="452"/>
    </location>
</feature>
<dbReference type="InterPro" id="IPR008906">
    <property type="entry name" value="HATC_C_dom"/>
</dbReference>
<dbReference type="AlphaFoldDB" id="A0A914EFM6"/>